<keyword evidence="6 13" id="KW-0408">Iron</keyword>
<comment type="function">
    <text evidence="13">Catalyzes the ferrous insertion into protoporphyrin IX.</text>
</comment>
<dbReference type="InterPro" id="IPR033659">
    <property type="entry name" value="Ferrochelatase_N"/>
</dbReference>
<evidence type="ECO:0000256" key="4">
    <source>
        <dbReference type="ARBA" id="ARBA00022792"/>
    </source>
</evidence>
<keyword evidence="4 13" id="KW-0999">Mitochondrion inner membrane</keyword>
<dbReference type="InterPro" id="IPR033644">
    <property type="entry name" value="Ferrochelatase_C"/>
</dbReference>
<dbReference type="GO" id="GO:0006783">
    <property type="term" value="P:heme biosynthetic process"/>
    <property type="evidence" value="ECO:0007669"/>
    <property type="project" value="UniProtKB-UniRule"/>
</dbReference>
<dbReference type="GO" id="GO:0004325">
    <property type="term" value="F:ferrochelatase activity"/>
    <property type="evidence" value="ECO:0007669"/>
    <property type="project" value="UniProtKB-UniRule"/>
</dbReference>
<evidence type="ECO:0000256" key="9">
    <source>
        <dbReference type="ARBA" id="ARBA00023136"/>
    </source>
</evidence>
<organism evidence="14 15">
    <name type="scientific">Dreissena polymorpha</name>
    <name type="common">Zebra mussel</name>
    <name type="synonym">Mytilus polymorpha</name>
    <dbReference type="NCBI Taxonomy" id="45954"/>
    <lineage>
        <taxon>Eukaryota</taxon>
        <taxon>Metazoa</taxon>
        <taxon>Spiralia</taxon>
        <taxon>Lophotrochozoa</taxon>
        <taxon>Mollusca</taxon>
        <taxon>Bivalvia</taxon>
        <taxon>Autobranchia</taxon>
        <taxon>Heteroconchia</taxon>
        <taxon>Euheterodonta</taxon>
        <taxon>Imparidentia</taxon>
        <taxon>Neoheterodontei</taxon>
        <taxon>Myida</taxon>
        <taxon>Dreissenoidea</taxon>
        <taxon>Dreissenidae</taxon>
        <taxon>Dreissena</taxon>
    </lineage>
</organism>
<evidence type="ECO:0000256" key="2">
    <source>
        <dbReference type="ARBA" id="ARBA00004943"/>
    </source>
</evidence>
<dbReference type="Gene3D" id="3.40.50.1400">
    <property type="match status" value="2"/>
</dbReference>
<comment type="subcellular location">
    <subcellularLocation>
        <location evidence="1">Mitochondrion inner membrane</location>
        <topology evidence="1">Peripheral membrane protein</topology>
        <orientation evidence="1">Matrix side</orientation>
    </subcellularLocation>
</comment>
<keyword evidence="8 13" id="KW-0350">Heme biosynthesis</keyword>
<evidence type="ECO:0000256" key="13">
    <source>
        <dbReference type="RuleBase" id="RU000607"/>
    </source>
</evidence>
<keyword evidence="9" id="KW-0472">Membrane</keyword>
<dbReference type="OrthoDB" id="1323at2759"/>
<comment type="caution">
    <text evidence="14">The sequence shown here is derived from an EMBL/GenBank/DDBJ whole genome shotgun (WGS) entry which is preliminary data.</text>
</comment>
<dbReference type="SUPFAM" id="SSF53800">
    <property type="entry name" value="Chelatase"/>
    <property type="match status" value="1"/>
</dbReference>
<gene>
    <name evidence="14" type="ORF">DPMN_119944</name>
</gene>
<evidence type="ECO:0000256" key="8">
    <source>
        <dbReference type="ARBA" id="ARBA00023133"/>
    </source>
</evidence>
<reference evidence="14" key="1">
    <citation type="journal article" date="2019" name="bioRxiv">
        <title>The Genome of the Zebra Mussel, Dreissena polymorpha: A Resource for Invasive Species Research.</title>
        <authorList>
            <person name="McCartney M.A."/>
            <person name="Auch B."/>
            <person name="Kono T."/>
            <person name="Mallez S."/>
            <person name="Zhang Y."/>
            <person name="Obille A."/>
            <person name="Becker A."/>
            <person name="Abrahante J.E."/>
            <person name="Garbe J."/>
            <person name="Badalamenti J.P."/>
            <person name="Herman A."/>
            <person name="Mangelson H."/>
            <person name="Liachko I."/>
            <person name="Sullivan S."/>
            <person name="Sone E.D."/>
            <person name="Koren S."/>
            <person name="Silverstein K.A.T."/>
            <person name="Beckman K.B."/>
            <person name="Gohl D.M."/>
        </authorList>
    </citation>
    <scope>NUCLEOTIDE SEQUENCE</scope>
    <source>
        <strain evidence="14">Duluth1</strain>
        <tissue evidence="14">Whole animal</tissue>
    </source>
</reference>
<evidence type="ECO:0000313" key="15">
    <source>
        <dbReference type="Proteomes" id="UP000828390"/>
    </source>
</evidence>
<dbReference type="EC" id="4.98.1.1" evidence="13"/>
<evidence type="ECO:0000256" key="7">
    <source>
        <dbReference type="ARBA" id="ARBA00023128"/>
    </source>
</evidence>
<dbReference type="AlphaFoldDB" id="A0A9D4GML0"/>
<sequence length="422" mass="47628">MATLRRQIFDVMLRHCVGSSLIKTVVPGGSYHGSKRFSSSDNRKPKTGILMLNMGGPETLDDVHSFLYNLFMDKDLIQLPAQERLAPIIAKRRTPRIQQQYHEIGGGSPIKKWTTLQGQGMVEILDRISPETAPHKFYIGFRYVNPLTEDALEQMEKDGVKRGVAFTQYPQYSCATTGSSFNAIYRHYHKRGVVSQVAWSVIDRWPTHPGLIQTHVQHIREELLKFPQKDRDDVVILFSAHSLPQRSQDRGDPYTTEVASTVTAVMNALGNTHPYRLVWQSKVGPLKWLEPQTEEAIESFIKQGKKNILLVPIAFTSDHIETLFELDLEYAKELGEKLGANIKRSAAPNGNPVFIEGLANLVKEHLESGRSCSTQNTLRCPKCTNAVCGKMKEFFVHQQRYIVKPDRIESSETAAKKIAQSA</sequence>
<dbReference type="InterPro" id="IPR019772">
    <property type="entry name" value="Ferrochelatase_AS"/>
</dbReference>
<keyword evidence="5" id="KW-0809">Transit peptide</keyword>
<reference evidence="14" key="2">
    <citation type="submission" date="2020-11" db="EMBL/GenBank/DDBJ databases">
        <authorList>
            <person name="McCartney M.A."/>
            <person name="Auch B."/>
            <person name="Kono T."/>
            <person name="Mallez S."/>
            <person name="Becker A."/>
            <person name="Gohl D.M."/>
            <person name="Silverstein K.A.T."/>
            <person name="Koren S."/>
            <person name="Bechman K.B."/>
            <person name="Herman A."/>
            <person name="Abrahante J.E."/>
            <person name="Garbe J."/>
        </authorList>
    </citation>
    <scope>NUCLEOTIDE SEQUENCE</scope>
    <source>
        <strain evidence="14">Duluth1</strain>
        <tissue evidence="14">Whole animal</tissue>
    </source>
</reference>
<keyword evidence="11 13" id="KW-0627">Porphyrin biosynthesis</keyword>
<dbReference type="PANTHER" id="PTHR11108">
    <property type="entry name" value="FERROCHELATASE"/>
    <property type="match status" value="1"/>
</dbReference>
<evidence type="ECO:0000256" key="11">
    <source>
        <dbReference type="ARBA" id="ARBA00023244"/>
    </source>
</evidence>
<dbReference type="Pfam" id="PF00762">
    <property type="entry name" value="Ferrochelatase"/>
    <property type="match status" value="1"/>
</dbReference>
<dbReference type="InterPro" id="IPR001015">
    <property type="entry name" value="Ferrochelatase"/>
</dbReference>
<comment type="pathway">
    <text evidence="2 13">Porphyrin-containing compound metabolism; protoheme biosynthesis; protoheme from protoporphyrin-IX: step 1/1.</text>
</comment>
<keyword evidence="15" id="KW-1185">Reference proteome</keyword>
<evidence type="ECO:0000256" key="1">
    <source>
        <dbReference type="ARBA" id="ARBA00004443"/>
    </source>
</evidence>
<dbReference type="HAMAP" id="MF_00323">
    <property type="entry name" value="Ferrochelatase"/>
    <property type="match status" value="1"/>
</dbReference>
<dbReference type="GO" id="GO:0005743">
    <property type="term" value="C:mitochondrial inner membrane"/>
    <property type="evidence" value="ECO:0007669"/>
    <property type="project" value="UniProtKB-SubCell"/>
</dbReference>
<dbReference type="CDD" id="cd03411">
    <property type="entry name" value="Ferrochelatase_N"/>
    <property type="match status" value="1"/>
</dbReference>
<keyword evidence="10 13" id="KW-0456">Lyase</keyword>
<keyword evidence="7" id="KW-0496">Mitochondrion</keyword>
<dbReference type="EMBL" id="JAIWYP010000005">
    <property type="protein sequence ID" value="KAH3818338.1"/>
    <property type="molecule type" value="Genomic_DNA"/>
</dbReference>
<accession>A0A9D4GML0</accession>
<dbReference type="CDD" id="cd00419">
    <property type="entry name" value="Ferrochelatase_C"/>
    <property type="match status" value="1"/>
</dbReference>
<name>A0A9D4GML0_DREPO</name>
<evidence type="ECO:0000256" key="6">
    <source>
        <dbReference type="ARBA" id="ARBA00023004"/>
    </source>
</evidence>
<proteinExistence type="inferred from homology"/>
<evidence type="ECO:0000256" key="3">
    <source>
        <dbReference type="ARBA" id="ARBA00007718"/>
    </source>
</evidence>
<evidence type="ECO:0000256" key="10">
    <source>
        <dbReference type="ARBA" id="ARBA00023239"/>
    </source>
</evidence>
<evidence type="ECO:0000313" key="14">
    <source>
        <dbReference type="EMBL" id="KAH3818338.1"/>
    </source>
</evidence>
<comment type="similarity">
    <text evidence="3 13">Belongs to the ferrochelatase family.</text>
</comment>
<dbReference type="PROSITE" id="PS00534">
    <property type="entry name" value="FERROCHELATASE"/>
    <property type="match status" value="1"/>
</dbReference>
<dbReference type="Proteomes" id="UP000828390">
    <property type="component" value="Unassembled WGS sequence"/>
</dbReference>
<evidence type="ECO:0000256" key="12">
    <source>
        <dbReference type="ARBA" id="ARBA00049915"/>
    </source>
</evidence>
<comment type="catalytic activity">
    <reaction evidence="12">
        <text>heme b + 2 H(+) = protoporphyrin IX + Fe(2+)</text>
        <dbReference type="Rhea" id="RHEA:22584"/>
        <dbReference type="ChEBI" id="CHEBI:15378"/>
        <dbReference type="ChEBI" id="CHEBI:29033"/>
        <dbReference type="ChEBI" id="CHEBI:57306"/>
        <dbReference type="ChEBI" id="CHEBI:60344"/>
        <dbReference type="EC" id="4.98.1.1"/>
    </reaction>
    <physiologicalReaction direction="right-to-left" evidence="12">
        <dbReference type="Rhea" id="RHEA:22586"/>
    </physiologicalReaction>
</comment>
<dbReference type="NCBIfam" id="TIGR00109">
    <property type="entry name" value="hemH"/>
    <property type="match status" value="1"/>
</dbReference>
<evidence type="ECO:0000256" key="5">
    <source>
        <dbReference type="ARBA" id="ARBA00022946"/>
    </source>
</evidence>
<protein>
    <recommendedName>
        <fullName evidence="13">Ferrochelatase</fullName>
        <ecNumber evidence="13">4.98.1.1</ecNumber>
    </recommendedName>
</protein>
<dbReference type="PANTHER" id="PTHR11108:SF1">
    <property type="entry name" value="FERROCHELATASE, MITOCHONDRIAL"/>
    <property type="match status" value="1"/>
</dbReference>
<dbReference type="FunFam" id="3.40.50.1400:FF:000003">
    <property type="entry name" value="Ferrochelatase"/>
    <property type="match status" value="1"/>
</dbReference>